<dbReference type="GO" id="GO:0016020">
    <property type="term" value="C:membrane"/>
    <property type="evidence" value="ECO:0007669"/>
    <property type="project" value="TreeGrafter"/>
</dbReference>
<evidence type="ECO:0000313" key="7">
    <source>
        <dbReference type="Proteomes" id="UP000682733"/>
    </source>
</evidence>
<dbReference type="Proteomes" id="UP000677228">
    <property type="component" value="Unassembled WGS sequence"/>
</dbReference>
<dbReference type="PRINTS" id="PR00081">
    <property type="entry name" value="GDHRDH"/>
</dbReference>
<sequence length="255" mass="28916">ASSGIGLELVKHLAVLSPTTKLVLSSRREDELEKIVEELKLDRDRCLILPLDLEYHGDLFKSKVDLVLDRFDHIDILINNAGISQRSLIKDTQYSVDQRLMSINYLGTVTLSKSVLEHFIAQKHGHFVVVSSVSGYVGTPSRSTYAASKHALHGFFDALRFEHEKDNIHVTVICPGYIRTKISENAFSGDGKLHQKLDPQTERGTQADVCALKMLYAISYKKHEYYVGRMSSIAIYAQRFLPTIFYQIVRRMDTV</sequence>
<dbReference type="AlphaFoldDB" id="A0A8S2TXC8"/>
<dbReference type="PROSITE" id="PS00061">
    <property type="entry name" value="ADH_SHORT"/>
    <property type="match status" value="1"/>
</dbReference>
<dbReference type="PRINTS" id="PR00080">
    <property type="entry name" value="SDRFAMILY"/>
</dbReference>
<name>A0A8S2TXC8_9BILA</name>
<dbReference type="PANTHER" id="PTHR44196:SF1">
    <property type="entry name" value="DEHYDROGENASE_REDUCTASE SDR FAMILY MEMBER 7B"/>
    <property type="match status" value="1"/>
</dbReference>
<comment type="similarity">
    <text evidence="1 4">Belongs to the short-chain dehydrogenases/reductases (SDR) family.</text>
</comment>
<dbReference type="SUPFAM" id="SSF51735">
    <property type="entry name" value="NAD(P)-binding Rossmann-fold domains"/>
    <property type="match status" value="1"/>
</dbReference>
<dbReference type="Gene3D" id="3.40.50.720">
    <property type="entry name" value="NAD(P)-binding Rossmann-like Domain"/>
    <property type="match status" value="1"/>
</dbReference>
<dbReference type="InterPro" id="IPR002347">
    <property type="entry name" value="SDR_fam"/>
</dbReference>
<evidence type="ECO:0000256" key="1">
    <source>
        <dbReference type="ARBA" id="ARBA00006484"/>
    </source>
</evidence>
<accession>A0A8S2TXC8</accession>
<comment type="function">
    <text evidence="3">Putative oxidoreductase.</text>
</comment>
<evidence type="ECO:0000313" key="6">
    <source>
        <dbReference type="EMBL" id="CAF4314048.1"/>
    </source>
</evidence>
<evidence type="ECO:0008006" key="8">
    <source>
        <dbReference type="Google" id="ProtNLM"/>
    </source>
</evidence>
<feature type="non-terminal residue" evidence="6">
    <location>
        <position position="1"/>
    </location>
</feature>
<comment type="caution">
    <text evidence="6">The sequence shown here is derived from an EMBL/GenBank/DDBJ whole genome shotgun (WGS) entry which is preliminary data.</text>
</comment>
<evidence type="ECO:0000256" key="2">
    <source>
        <dbReference type="ARBA" id="ARBA00023002"/>
    </source>
</evidence>
<proteinExistence type="inferred from homology"/>
<dbReference type="InterPro" id="IPR020904">
    <property type="entry name" value="Sc_DH/Rdtase_CS"/>
</dbReference>
<protein>
    <recommendedName>
        <fullName evidence="8">Dehydrogenase/reductase SDR family member 7B</fullName>
    </recommendedName>
</protein>
<evidence type="ECO:0000256" key="3">
    <source>
        <dbReference type="ARBA" id="ARBA00037096"/>
    </source>
</evidence>
<dbReference type="PANTHER" id="PTHR44196">
    <property type="entry name" value="DEHYDROGENASE/REDUCTASE SDR FAMILY MEMBER 7B"/>
    <property type="match status" value="1"/>
</dbReference>
<dbReference type="InterPro" id="IPR036291">
    <property type="entry name" value="NAD(P)-bd_dom_sf"/>
</dbReference>
<dbReference type="Proteomes" id="UP000682733">
    <property type="component" value="Unassembled WGS sequence"/>
</dbReference>
<dbReference type="GO" id="GO:0016491">
    <property type="term" value="F:oxidoreductase activity"/>
    <property type="evidence" value="ECO:0007669"/>
    <property type="project" value="UniProtKB-KW"/>
</dbReference>
<dbReference type="EMBL" id="CAJNOK010037023">
    <property type="protein sequence ID" value="CAF1527426.1"/>
    <property type="molecule type" value="Genomic_DNA"/>
</dbReference>
<evidence type="ECO:0000313" key="5">
    <source>
        <dbReference type="EMBL" id="CAF1527426.1"/>
    </source>
</evidence>
<reference evidence="6" key="1">
    <citation type="submission" date="2021-02" db="EMBL/GenBank/DDBJ databases">
        <authorList>
            <person name="Nowell W R."/>
        </authorList>
    </citation>
    <scope>NUCLEOTIDE SEQUENCE</scope>
</reference>
<keyword evidence="2" id="KW-0560">Oxidoreductase</keyword>
<organism evidence="6 7">
    <name type="scientific">Didymodactylos carnosus</name>
    <dbReference type="NCBI Taxonomy" id="1234261"/>
    <lineage>
        <taxon>Eukaryota</taxon>
        <taxon>Metazoa</taxon>
        <taxon>Spiralia</taxon>
        <taxon>Gnathifera</taxon>
        <taxon>Rotifera</taxon>
        <taxon>Eurotatoria</taxon>
        <taxon>Bdelloidea</taxon>
        <taxon>Philodinida</taxon>
        <taxon>Philodinidae</taxon>
        <taxon>Didymodactylos</taxon>
    </lineage>
</organism>
<gene>
    <name evidence="5" type="ORF">OVA965_LOCUS38081</name>
    <name evidence="6" type="ORF">TMI583_LOCUS39222</name>
</gene>
<dbReference type="Pfam" id="PF00106">
    <property type="entry name" value="adh_short"/>
    <property type="match status" value="1"/>
</dbReference>
<dbReference type="EMBL" id="CAJOBA010059203">
    <property type="protein sequence ID" value="CAF4314048.1"/>
    <property type="molecule type" value="Genomic_DNA"/>
</dbReference>
<evidence type="ECO:0000256" key="4">
    <source>
        <dbReference type="RuleBase" id="RU000363"/>
    </source>
</evidence>